<proteinExistence type="predicted"/>
<gene>
    <name evidence="2" type="ORF">CP975_07045</name>
</gene>
<organism evidence="2 3">
    <name type="scientific">Streptomyces alboniger</name>
    <dbReference type="NCBI Taxonomy" id="132473"/>
    <lineage>
        <taxon>Bacteria</taxon>
        <taxon>Bacillati</taxon>
        <taxon>Actinomycetota</taxon>
        <taxon>Actinomycetes</taxon>
        <taxon>Kitasatosporales</taxon>
        <taxon>Streptomycetaceae</taxon>
        <taxon>Streptomyces</taxon>
        <taxon>Streptomyces aurantiacus group</taxon>
    </lineage>
</organism>
<dbReference type="EMBL" id="CP023695">
    <property type="protein sequence ID" value="QEV17286.1"/>
    <property type="molecule type" value="Genomic_DNA"/>
</dbReference>
<dbReference type="OrthoDB" id="104542at2"/>
<dbReference type="InterPro" id="IPR012908">
    <property type="entry name" value="PGAP1-ab_dom-like"/>
</dbReference>
<protein>
    <recommendedName>
        <fullName evidence="1">GPI inositol-deacylase PGAP1-like alpha/beta domain-containing protein</fullName>
    </recommendedName>
</protein>
<evidence type="ECO:0000259" key="1">
    <source>
        <dbReference type="Pfam" id="PF07819"/>
    </source>
</evidence>
<dbReference type="Pfam" id="PF07819">
    <property type="entry name" value="PGAP1"/>
    <property type="match status" value="1"/>
</dbReference>
<evidence type="ECO:0000313" key="2">
    <source>
        <dbReference type="EMBL" id="QEV17286.1"/>
    </source>
</evidence>
<dbReference type="AlphaFoldDB" id="A0A5J6HAR7"/>
<feature type="domain" description="GPI inositol-deacylase PGAP1-like alpha/beta" evidence="1">
    <location>
        <begin position="141"/>
        <end position="221"/>
    </location>
</feature>
<dbReference type="RefSeq" id="WP_055526474.1">
    <property type="nucleotide sequence ID" value="NZ_CP023695.1"/>
</dbReference>
<keyword evidence="3" id="KW-1185">Reference proteome</keyword>
<accession>A0A5J6HAR7</accession>
<reference evidence="2 3" key="1">
    <citation type="submission" date="2017-09" db="EMBL/GenBank/DDBJ databases">
        <authorList>
            <person name="Lee N."/>
            <person name="Cho B.-K."/>
        </authorList>
    </citation>
    <scope>NUCLEOTIDE SEQUENCE [LARGE SCALE GENOMIC DNA]</scope>
    <source>
        <strain evidence="2 3">ATCC 12461</strain>
    </source>
</reference>
<dbReference type="InterPro" id="IPR029058">
    <property type="entry name" value="AB_hydrolase_fold"/>
</dbReference>
<dbReference type="SUPFAM" id="SSF53474">
    <property type="entry name" value="alpha/beta-Hydrolases"/>
    <property type="match status" value="1"/>
</dbReference>
<dbReference type="Proteomes" id="UP000326553">
    <property type="component" value="Chromosome"/>
</dbReference>
<sequence>MNATLVLVHGRKQEWKDPVELRRTWQAGLAAGLVKAGLPPVDGPVLFPYFGNVLRRITDTLAQSNAAIDLETLPSDPDRPGPLHPWLGSDIGVMERKMLEDMAVGAGWVPGNADDDLERLSDVLSWSVARHALDWLGRTTPFDQAFIAAHLRDVAVYLTRARAEVLSHVREQLPSDGPVVLVSHSLGTVVARDLLGDPGLRARTVLWVTAGSPLGIDAVRKNLGHPTYADNPGVEWLSAYDVNDIVALGHPLRRKWGPPLKDVEVENGEAPHSIERYLGHPEVAGPIGAALAAKGPA</sequence>
<dbReference type="KEGG" id="salw:CP975_07045"/>
<dbReference type="GO" id="GO:0016788">
    <property type="term" value="F:hydrolase activity, acting on ester bonds"/>
    <property type="evidence" value="ECO:0007669"/>
    <property type="project" value="InterPro"/>
</dbReference>
<evidence type="ECO:0000313" key="3">
    <source>
        <dbReference type="Proteomes" id="UP000326553"/>
    </source>
</evidence>
<name>A0A5J6HAR7_STRAD</name>
<dbReference type="Gene3D" id="3.40.50.1820">
    <property type="entry name" value="alpha/beta hydrolase"/>
    <property type="match status" value="1"/>
</dbReference>